<sequence>MKQTDDGKKYLVVHGEKLIEEIAQTFPVTVQEYDGTKVGLIKLEDLDQIPEELQALLDDSIEIL</sequence>
<protein>
    <submittedName>
        <fullName evidence="1">Uncharacterized protein</fullName>
    </submittedName>
</protein>
<dbReference type="EMBL" id="QFAY01000006">
    <property type="protein sequence ID" value="MBP2620485.1"/>
    <property type="molecule type" value="Genomic_DNA"/>
</dbReference>
<accession>A0ABS5AV84</accession>
<name>A0ABS5AV84_9STRE</name>
<evidence type="ECO:0000313" key="2">
    <source>
        <dbReference type="Proteomes" id="UP001519349"/>
    </source>
</evidence>
<keyword evidence="2" id="KW-1185">Reference proteome</keyword>
<gene>
    <name evidence="1" type="ORF">DHL47_03865</name>
</gene>
<organism evidence="1 2">
    <name type="scientific">Streptococcus panodentis</name>
    <dbReference type="NCBI Taxonomy" id="1581472"/>
    <lineage>
        <taxon>Bacteria</taxon>
        <taxon>Bacillati</taxon>
        <taxon>Bacillota</taxon>
        <taxon>Bacilli</taxon>
        <taxon>Lactobacillales</taxon>
        <taxon>Streptococcaceae</taxon>
        <taxon>Streptococcus</taxon>
    </lineage>
</organism>
<comment type="caution">
    <text evidence="1">The sequence shown here is derived from an EMBL/GenBank/DDBJ whole genome shotgun (WGS) entry which is preliminary data.</text>
</comment>
<dbReference type="Proteomes" id="UP001519349">
    <property type="component" value="Unassembled WGS sequence"/>
</dbReference>
<evidence type="ECO:0000313" key="1">
    <source>
        <dbReference type="EMBL" id="MBP2620485.1"/>
    </source>
</evidence>
<reference evidence="1 2" key="1">
    <citation type="submission" date="2018-05" db="EMBL/GenBank/DDBJ databases">
        <title>Draft genome sequence of Streptococcus panodentis CCUG 70867T.</title>
        <authorList>
            <person name="Salva-Serra F."/>
            <person name="Mendez V."/>
            <person name="Jaen-Luchoro D."/>
            <person name="Gonzales-Siles L."/>
            <person name="Karlsson R."/>
            <person name="Engstrom-Jakobsson H."/>
            <person name="Busquets A."/>
            <person name="Gomila M."/>
            <person name="Pineiro-Iglesias B."/>
            <person name="Bennasar-Figueras A."/>
            <person name="Seeger M."/>
            <person name="Moore E."/>
        </authorList>
    </citation>
    <scope>NUCLEOTIDE SEQUENCE [LARGE SCALE GENOMIC DNA]</scope>
    <source>
        <strain evidence="1 2">CCUG 70867</strain>
    </source>
</reference>
<dbReference type="RefSeq" id="WP_209550949.1">
    <property type="nucleotide sequence ID" value="NZ_QFAY01000006.1"/>
</dbReference>
<proteinExistence type="predicted"/>